<keyword evidence="3" id="KW-1185">Reference proteome</keyword>
<feature type="transmembrane region" description="Helical" evidence="1">
    <location>
        <begin position="141"/>
        <end position="163"/>
    </location>
</feature>
<dbReference type="eggNOG" id="arCOG05728">
    <property type="taxonomic scope" value="Archaea"/>
</dbReference>
<reference evidence="3" key="1">
    <citation type="submission" date="2010-05" db="EMBL/GenBank/DDBJ databases">
        <title>Complete sequence of Staphylothermus hellenicus DSM 12710.</title>
        <authorList>
            <consortium name="US DOE Joint Genome Institute"/>
            <person name="Lucas S."/>
            <person name="Copeland A."/>
            <person name="Lapidus A."/>
            <person name="Cheng J.-F."/>
            <person name="Bruce D."/>
            <person name="Goodwin L."/>
            <person name="Pitluck S."/>
            <person name="Davenport K."/>
            <person name="Detter J.C."/>
            <person name="Han C."/>
            <person name="Tapia R."/>
            <person name="Larimer F."/>
            <person name="Land M."/>
            <person name="Hauser L."/>
            <person name="Kyrpides N."/>
            <person name="Mikhailova N."/>
            <person name="Anderson I.J."/>
            <person name="Woyke T."/>
        </authorList>
    </citation>
    <scope>NUCLEOTIDE SEQUENCE [LARGE SCALE GENOMIC DNA]</scope>
    <source>
        <strain evidence="3">DSM 12710 / JCM 10830 / BK20S6-10-b1 / P8</strain>
    </source>
</reference>
<feature type="transmembrane region" description="Helical" evidence="1">
    <location>
        <begin position="302"/>
        <end position="321"/>
    </location>
</feature>
<dbReference type="InterPro" id="IPR036259">
    <property type="entry name" value="MFS_trans_sf"/>
</dbReference>
<feature type="transmembrane region" description="Helical" evidence="1">
    <location>
        <begin position="110"/>
        <end position="129"/>
    </location>
</feature>
<dbReference type="STRING" id="591019.Shell_0809"/>
<dbReference type="SUPFAM" id="SSF103473">
    <property type="entry name" value="MFS general substrate transporter"/>
    <property type="match status" value="1"/>
</dbReference>
<accession>D7D826</accession>
<dbReference type="AlphaFoldDB" id="D7D826"/>
<feature type="transmembrane region" description="Helical" evidence="1">
    <location>
        <begin position="47"/>
        <end position="64"/>
    </location>
</feature>
<evidence type="ECO:0000313" key="3">
    <source>
        <dbReference type="Proteomes" id="UP000002573"/>
    </source>
</evidence>
<keyword evidence="1" id="KW-0472">Membrane</keyword>
<feature type="transmembrane region" description="Helical" evidence="1">
    <location>
        <begin position="250"/>
        <end position="267"/>
    </location>
</feature>
<feature type="transmembrane region" description="Helical" evidence="1">
    <location>
        <begin position="213"/>
        <end position="230"/>
    </location>
</feature>
<dbReference type="HOGENOM" id="CLU_777598_0_0_2"/>
<feature type="transmembrane region" description="Helical" evidence="1">
    <location>
        <begin position="169"/>
        <end position="187"/>
    </location>
</feature>
<name>D7D826_STAHD</name>
<feature type="transmembrane region" description="Helical" evidence="1">
    <location>
        <begin position="279"/>
        <end position="296"/>
    </location>
</feature>
<feature type="transmembrane region" description="Helical" evidence="1">
    <location>
        <begin position="342"/>
        <end position="360"/>
    </location>
</feature>
<dbReference type="KEGG" id="shc:Shell_0809"/>
<protein>
    <submittedName>
        <fullName evidence="2">Major facilitator superfamily MFS_1</fullName>
    </submittedName>
</protein>
<feature type="transmembrane region" description="Helical" evidence="1">
    <location>
        <begin position="17"/>
        <end position="35"/>
    </location>
</feature>
<dbReference type="InterPro" id="IPR011701">
    <property type="entry name" value="MFS"/>
</dbReference>
<dbReference type="Pfam" id="PF07690">
    <property type="entry name" value="MFS_1"/>
    <property type="match status" value="1"/>
</dbReference>
<evidence type="ECO:0000256" key="1">
    <source>
        <dbReference type="SAM" id="Phobius"/>
    </source>
</evidence>
<gene>
    <name evidence="2" type="ordered locus">Shell_0809</name>
</gene>
<keyword evidence="1" id="KW-1133">Transmembrane helix</keyword>
<sequence>MVDGLEMSKTIVDKRSFYTAMLSVVVVMIVSGIVSPHISIKVLEANGLLWVSLLTLGFMSARAFSSILHAELYELLSARITGAIGLGLILLSYILYIISSPILYPAIKLLEGFSAGLFWPLMQTLLVVGVDKNWRSRWLSIYFLVGNISGYAGYQIGSLIIQFWGSESILYTGIIIGLSYLLLYIIISPSTRYPVEKRGGISFRIILRETSRIPELIPLVFLVGGVNGLLKDYLFAYAKVLTGFTEAVLRNYWSIAGYTGLILSIVFSHMLEAQGHTRTVLVISISAVLSVIILPITSNPLIVFTVITLCIIGIRTLRPILRGLASNKTSKPEMGIALINSLANISAGITPFLIALFSIII</sequence>
<keyword evidence="1" id="KW-0812">Transmembrane</keyword>
<organism evidence="2 3">
    <name type="scientific">Staphylothermus hellenicus (strain DSM 12710 / JCM 10830 / BK20S6-10-b1 / P8)</name>
    <dbReference type="NCBI Taxonomy" id="591019"/>
    <lineage>
        <taxon>Archaea</taxon>
        <taxon>Thermoproteota</taxon>
        <taxon>Thermoprotei</taxon>
        <taxon>Desulfurococcales</taxon>
        <taxon>Desulfurococcaceae</taxon>
        <taxon>Staphylothermus</taxon>
    </lineage>
</organism>
<feature type="transmembrane region" description="Helical" evidence="1">
    <location>
        <begin position="76"/>
        <end position="98"/>
    </location>
</feature>
<dbReference type="Proteomes" id="UP000002573">
    <property type="component" value="Chromosome"/>
</dbReference>
<reference evidence="2 3" key="2">
    <citation type="journal article" date="2011" name="Stand. Genomic Sci.">
        <title>Complete genome sequence of Staphylothermus hellenicus P8.</title>
        <authorList>
            <person name="Anderson I."/>
            <person name="Wirth R."/>
            <person name="Lucas S."/>
            <person name="Copeland A."/>
            <person name="Lapidus A."/>
            <person name="Cheng J.F."/>
            <person name="Goodwin L."/>
            <person name="Pitluck S."/>
            <person name="Davenport K."/>
            <person name="Detter J.C."/>
            <person name="Han C."/>
            <person name="Tapia R."/>
            <person name="Land M."/>
            <person name="Hauser L."/>
            <person name="Pati A."/>
            <person name="Mikhailova N."/>
            <person name="Woyke T."/>
            <person name="Klenk H.P."/>
            <person name="Kyrpides N."/>
            <person name="Ivanova N."/>
        </authorList>
    </citation>
    <scope>NUCLEOTIDE SEQUENCE [LARGE SCALE GENOMIC DNA]</scope>
    <source>
        <strain evidence="3">DSM 12710 / JCM 10830 / BK20S6-10-b1 / P8</strain>
    </source>
</reference>
<dbReference type="Gene3D" id="1.20.1250.20">
    <property type="entry name" value="MFS general substrate transporter like domains"/>
    <property type="match status" value="1"/>
</dbReference>
<evidence type="ECO:0000313" key="2">
    <source>
        <dbReference type="EMBL" id="ADI31922.1"/>
    </source>
</evidence>
<dbReference type="GO" id="GO:0022857">
    <property type="term" value="F:transmembrane transporter activity"/>
    <property type="evidence" value="ECO:0007669"/>
    <property type="project" value="InterPro"/>
</dbReference>
<dbReference type="EMBL" id="CP002051">
    <property type="protein sequence ID" value="ADI31922.1"/>
    <property type="molecule type" value="Genomic_DNA"/>
</dbReference>
<proteinExistence type="predicted"/>